<dbReference type="EMBL" id="JARHTQ010000005">
    <property type="protein sequence ID" value="MDF2256105.1"/>
    <property type="molecule type" value="Genomic_DNA"/>
</dbReference>
<dbReference type="SUPFAM" id="SSF52218">
    <property type="entry name" value="Flavoproteins"/>
    <property type="match status" value="2"/>
</dbReference>
<dbReference type="PANTHER" id="PTHR30546:SF23">
    <property type="entry name" value="FLAVOPROTEIN-LIKE PROTEIN YCP4-RELATED"/>
    <property type="match status" value="1"/>
</dbReference>
<dbReference type="InterPro" id="IPR008254">
    <property type="entry name" value="Flavodoxin/NO_synth"/>
</dbReference>
<organism evidence="2 3">
    <name type="scientific">Streptantibioticus ferralitis</name>
    <dbReference type="NCBI Taxonomy" id="236510"/>
    <lineage>
        <taxon>Bacteria</taxon>
        <taxon>Bacillati</taxon>
        <taxon>Actinomycetota</taxon>
        <taxon>Actinomycetes</taxon>
        <taxon>Kitasatosporales</taxon>
        <taxon>Streptomycetaceae</taxon>
        <taxon>Streptantibioticus</taxon>
    </lineage>
</organism>
<dbReference type="PROSITE" id="PS50902">
    <property type="entry name" value="FLAVODOXIN_LIKE"/>
    <property type="match status" value="1"/>
</dbReference>
<proteinExistence type="predicted"/>
<feature type="domain" description="Flavodoxin-like" evidence="1">
    <location>
        <begin position="5"/>
        <end position="178"/>
    </location>
</feature>
<dbReference type="Gene3D" id="3.40.50.360">
    <property type="match status" value="2"/>
</dbReference>
<reference evidence="2 3" key="1">
    <citation type="submission" date="2023-03" db="EMBL/GenBank/DDBJ databases">
        <title>Draft genome sequence of type strain Streptomyces ferralitis JCM 14344.</title>
        <authorList>
            <person name="Klaysubun C."/>
            <person name="Duangmal K."/>
        </authorList>
    </citation>
    <scope>NUCLEOTIDE SEQUENCE [LARGE SCALE GENOMIC DNA]</scope>
    <source>
        <strain evidence="2 3">JCM 14344</strain>
    </source>
</reference>
<evidence type="ECO:0000313" key="3">
    <source>
        <dbReference type="Proteomes" id="UP001220022"/>
    </source>
</evidence>
<dbReference type="InterPro" id="IPR029039">
    <property type="entry name" value="Flavoprotein-like_sf"/>
</dbReference>
<dbReference type="Proteomes" id="UP001220022">
    <property type="component" value="Unassembled WGS sequence"/>
</dbReference>
<evidence type="ECO:0000259" key="1">
    <source>
        <dbReference type="PROSITE" id="PS50902"/>
    </source>
</evidence>
<keyword evidence="3" id="KW-1185">Reference proteome</keyword>
<dbReference type="RefSeq" id="WP_275811695.1">
    <property type="nucleotide sequence ID" value="NZ_BAAANM010000015.1"/>
</dbReference>
<evidence type="ECO:0000313" key="2">
    <source>
        <dbReference type="EMBL" id="MDF2256105.1"/>
    </source>
</evidence>
<comment type="caution">
    <text evidence="2">The sequence shown here is derived from an EMBL/GenBank/DDBJ whole genome shotgun (WGS) entry which is preliminary data.</text>
</comment>
<dbReference type="PANTHER" id="PTHR30546">
    <property type="entry name" value="FLAVODOXIN-RELATED PROTEIN WRBA-RELATED"/>
    <property type="match status" value="1"/>
</dbReference>
<accession>A0ABT5YX23</accession>
<gene>
    <name evidence="2" type="ORF">P2L57_10300</name>
</gene>
<dbReference type="InterPro" id="IPR005025">
    <property type="entry name" value="FMN_Rdtase-like_dom"/>
</dbReference>
<sequence length="428" mass="44204">MTTHVAIVYHSRSGTMRRLARHAATGARAGGATVRLLRVADQAGGARSDAPAESPATPEDLLWADGLVLATPTYFGNVSAAFKRFLDSTDKVWTEGRLTDRVVTGMTSATSLHGGQEATLLALYQTAYHWGSWVVGADPADSAFPGTGGNPYGLSVSYRRGRVTEPVESQAAWALGRRLADITARSRPRTEPVPPGVGRTKVAVIHHAGDEATRLLAQECAAGARECGAEVRLRRVADPVVRTWRSGAPPAVPVSAADIDWADAVVFGAQARLGTMAAPLVSFVQSLLPPSGAGPLAGKPVSGFTSVPYPHAGSETALLSLHQMLLHCGAVAVPPGYTDPAVRAAGGNPYGTSHALSAGPDPTRQAMAAVRHQGRRMALVGDRLRGRAVAALPAGSAPTRIVPGSIVPGSIVPGSIVPGSIVPGREAS</sequence>
<name>A0ABT5YX23_9ACTN</name>
<dbReference type="Pfam" id="PF03358">
    <property type="entry name" value="FMN_red"/>
    <property type="match status" value="2"/>
</dbReference>
<protein>
    <submittedName>
        <fullName evidence="2">Flavodoxin family protein</fullName>
    </submittedName>
</protein>